<dbReference type="GO" id="GO:0003779">
    <property type="term" value="F:actin binding"/>
    <property type="evidence" value="ECO:0007669"/>
    <property type="project" value="UniProtKB-KW"/>
</dbReference>
<feature type="domain" description="EH" evidence="18">
    <location>
        <begin position="594"/>
        <end position="683"/>
    </location>
</feature>
<dbReference type="InterPro" id="IPR002048">
    <property type="entry name" value="EF_hand_dom"/>
</dbReference>
<dbReference type="PANTHER" id="PTHR11216:SF173">
    <property type="entry name" value="ACTIN CYTOSKELETON-REGULATORY COMPLEX PROTEIN PAN1"/>
    <property type="match status" value="1"/>
</dbReference>
<feature type="compositionally biased region" description="Basic and acidic residues" evidence="17">
    <location>
        <begin position="1023"/>
        <end position="1044"/>
    </location>
</feature>
<evidence type="ECO:0000256" key="6">
    <source>
        <dbReference type="ARBA" id="ARBA00020728"/>
    </source>
</evidence>
<dbReference type="GO" id="GO:0005509">
    <property type="term" value="F:calcium ion binding"/>
    <property type="evidence" value="ECO:0007669"/>
    <property type="project" value="InterPro"/>
</dbReference>
<dbReference type="RefSeq" id="XP_019035943.1">
    <property type="nucleotide sequence ID" value="XM_019185260.1"/>
</dbReference>
<dbReference type="GeneID" id="30202506"/>
<feature type="domain" description="EH" evidence="18">
    <location>
        <begin position="92"/>
        <end position="168"/>
    </location>
</feature>
<dbReference type="InterPro" id="IPR011992">
    <property type="entry name" value="EF-hand-dom_pair"/>
</dbReference>
<feature type="compositionally biased region" description="Low complexity" evidence="17">
    <location>
        <begin position="368"/>
        <end position="378"/>
    </location>
</feature>
<evidence type="ECO:0000256" key="12">
    <source>
        <dbReference type="ARBA" id="ARBA00023054"/>
    </source>
</evidence>
<feature type="region of interest" description="Disordered" evidence="17">
    <location>
        <begin position="213"/>
        <end position="504"/>
    </location>
</feature>
<evidence type="ECO:0000313" key="20">
    <source>
        <dbReference type="EMBL" id="ODQ56736.1"/>
    </source>
</evidence>
<gene>
    <name evidence="20" type="ORF">WICANDRAFT_81571</name>
</gene>
<evidence type="ECO:0000256" key="14">
    <source>
        <dbReference type="ARBA" id="ARBA00023203"/>
    </source>
</evidence>
<feature type="compositionally biased region" description="Basic and acidic residues" evidence="17">
    <location>
        <begin position="1107"/>
        <end position="1126"/>
    </location>
</feature>
<feature type="domain" description="EF-hand" evidence="19">
    <location>
        <begin position="123"/>
        <end position="158"/>
    </location>
</feature>
<evidence type="ECO:0000256" key="2">
    <source>
        <dbReference type="ARBA" id="ARBA00004134"/>
    </source>
</evidence>
<feature type="region of interest" description="Disordered" evidence="17">
    <location>
        <begin position="719"/>
        <end position="748"/>
    </location>
</feature>
<keyword evidence="10" id="KW-0677">Repeat</keyword>
<comment type="similarity">
    <text evidence="4">Belongs to the PAN1 family.</text>
</comment>
<evidence type="ECO:0000256" key="10">
    <source>
        <dbReference type="ARBA" id="ARBA00022737"/>
    </source>
</evidence>
<dbReference type="Pfam" id="PF08226">
    <property type="entry name" value="DUF1720"/>
    <property type="match status" value="1"/>
</dbReference>
<feature type="compositionally biased region" description="Low complexity" evidence="17">
    <location>
        <begin position="1049"/>
        <end position="1065"/>
    </location>
</feature>
<keyword evidence="8" id="KW-0963">Cytoplasm</keyword>
<dbReference type="AlphaFoldDB" id="A0A1E3NUD2"/>
<feature type="compositionally biased region" description="Polar residues" evidence="17">
    <location>
        <begin position="56"/>
        <end position="67"/>
    </location>
</feature>
<feature type="compositionally biased region" description="Low complexity" evidence="17">
    <location>
        <begin position="999"/>
        <end position="1019"/>
    </location>
</feature>
<feature type="coiled-coil region" evidence="16">
    <location>
        <begin position="751"/>
        <end position="785"/>
    </location>
</feature>
<keyword evidence="21" id="KW-1185">Reference proteome</keyword>
<dbReference type="Gene3D" id="1.10.238.10">
    <property type="entry name" value="EF-hand"/>
    <property type="match status" value="2"/>
</dbReference>
<evidence type="ECO:0000259" key="19">
    <source>
        <dbReference type="PROSITE" id="PS50222"/>
    </source>
</evidence>
<dbReference type="Proteomes" id="UP000094112">
    <property type="component" value="Unassembled WGS sequence"/>
</dbReference>
<dbReference type="CDD" id="cd00052">
    <property type="entry name" value="EH"/>
    <property type="match status" value="2"/>
</dbReference>
<dbReference type="EMBL" id="KV454215">
    <property type="protein sequence ID" value="ODQ56736.1"/>
    <property type="molecule type" value="Genomic_DNA"/>
</dbReference>
<feature type="region of interest" description="Disordered" evidence="17">
    <location>
        <begin position="1"/>
        <end position="75"/>
    </location>
</feature>
<evidence type="ECO:0000256" key="15">
    <source>
        <dbReference type="ARBA" id="ARBA00023212"/>
    </source>
</evidence>
<feature type="compositionally biased region" description="Polar residues" evidence="17">
    <location>
        <begin position="1066"/>
        <end position="1084"/>
    </location>
</feature>
<accession>A0A1E3NUD2</accession>
<protein>
    <recommendedName>
        <fullName evidence="5">Actin cytoskeleton-regulatory complex protein PAN1</fullName>
    </recommendedName>
    <alternativeName>
        <fullName evidence="6">Actin cytoskeleton-regulatory complex protein pan1</fullName>
    </alternativeName>
</protein>
<evidence type="ECO:0000256" key="8">
    <source>
        <dbReference type="ARBA" id="ARBA00022490"/>
    </source>
</evidence>
<feature type="compositionally biased region" description="Polar residues" evidence="17">
    <location>
        <begin position="428"/>
        <end position="491"/>
    </location>
</feature>
<feature type="region of interest" description="Disordered" evidence="17">
    <location>
        <begin position="984"/>
        <end position="1158"/>
    </location>
</feature>
<dbReference type="InterPro" id="IPR000261">
    <property type="entry name" value="EH_dom"/>
</dbReference>
<feature type="compositionally biased region" description="Low complexity" evidence="17">
    <location>
        <begin position="1"/>
        <end position="55"/>
    </location>
</feature>
<feature type="compositionally biased region" description="Low complexity" evidence="17">
    <location>
        <begin position="213"/>
        <end position="223"/>
    </location>
</feature>
<feature type="compositionally biased region" description="Polar residues" evidence="17">
    <location>
        <begin position="384"/>
        <end position="397"/>
    </location>
</feature>
<feature type="compositionally biased region" description="Low complexity" evidence="17">
    <location>
        <begin position="246"/>
        <end position="293"/>
    </location>
</feature>
<dbReference type="GO" id="GO:0010008">
    <property type="term" value="C:endosome membrane"/>
    <property type="evidence" value="ECO:0007669"/>
    <property type="project" value="UniProtKB-SubCell"/>
</dbReference>
<dbReference type="OrthoDB" id="2015333at2759"/>
<dbReference type="PROSITE" id="PS50222">
    <property type="entry name" value="EF_HAND_2"/>
    <property type="match status" value="2"/>
</dbReference>
<evidence type="ECO:0000256" key="11">
    <source>
        <dbReference type="ARBA" id="ARBA00022753"/>
    </source>
</evidence>
<dbReference type="GO" id="GO:0030479">
    <property type="term" value="C:actin cortical patch"/>
    <property type="evidence" value="ECO:0007669"/>
    <property type="project" value="UniProtKB-SubCell"/>
</dbReference>
<feature type="compositionally biased region" description="Polar residues" evidence="17">
    <location>
        <begin position="294"/>
        <end position="346"/>
    </location>
</feature>
<reference evidence="20 21" key="1">
    <citation type="journal article" date="2016" name="Proc. Natl. Acad. Sci. U.S.A.">
        <title>Comparative genomics of biotechnologically important yeasts.</title>
        <authorList>
            <person name="Riley R."/>
            <person name="Haridas S."/>
            <person name="Wolfe K.H."/>
            <person name="Lopes M.R."/>
            <person name="Hittinger C.T."/>
            <person name="Goeker M."/>
            <person name="Salamov A.A."/>
            <person name="Wisecaver J.H."/>
            <person name="Long T.M."/>
            <person name="Calvey C.H."/>
            <person name="Aerts A.L."/>
            <person name="Barry K.W."/>
            <person name="Choi C."/>
            <person name="Clum A."/>
            <person name="Coughlan A.Y."/>
            <person name="Deshpande S."/>
            <person name="Douglass A.P."/>
            <person name="Hanson S.J."/>
            <person name="Klenk H.-P."/>
            <person name="LaButti K.M."/>
            <person name="Lapidus A."/>
            <person name="Lindquist E.A."/>
            <person name="Lipzen A.M."/>
            <person name="Meier-Kolthoff J.P."/>
            <person name="Ohm R.A."/>
            <person name="Otillar R.P."/>
            <person name="Pangilinan J.L."/>
            <person name="Peng Y."/>
            <person name="Rokas A."/>
            <person name="Rosa C.A."/>
            <person name="Scheuner C."/>
            <person name="Sibirny A.A."/>
            <person name="Slot J.C."/>
            <person name="Stielow J.B."/>
            <person name="Sun H."/>
            <person name="Kurtzman C.P."/>
            <person name="Blackwell M."/>
            <person name="Grigoriev I.V."/>
            <person name="Jeffries T.W."/>
        </authorList>
    </citation>
    <scope>NUCLEOTIDE SEQUENCE [LARGE SCALE GENOMIC DNA]</scope>
    <source>
        <strain evidence="21">ATCC 58044 / CBS 1984 / NCYC 433 / NRRL Y-366-8</strain>
    </source>
</reference>
<feature type="compositionally biased region" description="Polar residues" evidence="17">
    <location>
        <begin position="355"/>
        <end position="367"/>
    </location>
</feature>
<comment type="subcellular location">
    <subcellularLocation>
        <location evidence="3">Cell membrane</location>
        <topology evidence="3">Peripheral membrane protein</topology>
        <orientation evidence="3">Cytoplasmic side</orientation>
    </subcellularLocation>
    <subcellularLocation>
        <location evidence="2">Cytoplasm</location>
        <location evidence="2">Cytoskeleton</location>
        <location evidence="2">Actin patch</location>
    </subcellularLocation>
    <subcellularLocation>
        <location evidence="1">Endosome membrane</location>
        <topology evidence="1">Peripheral membrane protein</topology>
        <orientation evidence="1">Cytoplasmic side</orientation>
    </subcellularLocation>
</comment>
<evidence type="ECO:0000313" key="21">
    <source>
        <dbReference type="Proteomes" id="UP000094112"/>
    </source>
</evidence>
<evidence type="ECO:0000256" key="4">
    <source>
        <dbReference type="ARBA" id="ARBA00009351"/>
    </source>
</evidence>
<evidence type="ECO:0000259" key="18">
    <source>
        <dbReference type="PROSITE" id="PS50031"/>
    </source>
</evidence>
<evidence type="ECO:0000256" key="17">
    <source>
        <dbReference type="SAM" id="MobiDB-lite"/>
    </source>
</evidence>
<keyword evidence="7" id="KW-1003">Cell membrane</keyword>
<dbReference type="Pfam" id="PF12763">
    <property type="entry name" value="EH"/>
    <property type="match status" value="2"/>
</dbReference>
<dbReference type="InterPro" id="IPR013182">
    <property type="entry name" value="DUF1720"/>
</dbReference>
<dbReference type="GO" id="GO:0005886">
    <property type="term" value="C:plasma membrane"/>
    <property type="evidence" value="ECO:0007669"/>
    <property type="project" value="UniProtKB-SubCell"/>
</dbReference>
<evidence type="ECO:0000256" key="3">
    <source>
        <dbReference type="ARBA" id="ARBA00004413"/>
    </source>
</evidence>
<keyword evidence="11" id="KW-0967">Endosome</keyword>
<evidence type="ECO:0000256" key="13">
    <source>
        <dbReference type="ARBA" id="ARBA00023136"/>
    </source>
</evidence>
<sequence>MSSNNYQYGGQQGSQMYGNPTGFPQQQQQQQSFQQPNSGGFYGYQQPQQYGSSQPNNYNQPAQQSGFTGTTAPGAPTYATNIDQLSFLTPQDQAKFKDLFNSATNSVSISPDNARGILLKSNLSPHQLARIWDLSDLNKSGDLLFPEFALALHLCNVALRGNELPYVLDAGIKEEVTNLVDKISFSIPEEDATTSQQDRPVAQPNISASNIFTQPQQQQQPTTSNLAPQPTGFGFGNSVSSQPFESQPQQTGFQSQQTGFQPPTTGFQSQPTEFQSQPSGFQSQPQQTGFQSQATGAQSQPPFQPQYTGFQPSKPQDSGFQSAIGSQNNFSNIQTNQESSFPSLTPQHQQLQQQRTGFESQSTFPNNQQTSEPLQQQQTGPAPFNSQPSANLQQQPTGLIPLQGQATGTQPLQQQPTGLVPLQGQNTGGQPLKQQPTGLVPLQGQNTGGQPLKQQPTGLIPLTNQQTGNIQQTLNNQPTGLVPLQQQHTGHTTGGPLKTQLTGGQPLTQQPTGLVPLTTTATGSVALQAQLTGPAPLHSQRTGFGNFEPLRQQKTGVGQNSLFIQNLLQPPPQQQQQLFSNSLNYTTETITPQEKQLFNKIFQNYDTNRKGLLTADVSAEIFRKSGLNRSELEKVWDLVTRPNQTHLDKESFQTGMWLVYKRLNGYELPDTLPESLKPSSIKILDDVKNQLKINPNAKSIKKSSNSRIDGSRFKNNDEDFVLSSSRNRRRTTHRSESATPTNNKPKEILSIDEIKKRIREKKILLDAFEATGSQLEENERDYEKEDLEAIERLKQEIKNLPNVNNTNTDDRSLLKQKFNHLTSQVPLLLGEISQTDNEITRLKLELYKIKNPSFILGSGPNGEVTEADRRKAKSKALLAAKMAKLTGKPLDSEAQNLSDEQGKLDQEALRIQEENKKNQQIIKDVESSIKEISSNILNSFSSKVDQDAYKKWELGIGVQPEVQDFIKSFRINDISNRFTKSLTLENQHQSSSPSPIPAPSSYTQTPTSQSPQPTSSPSSNFRTPEERKAYIREQAKKKMSERLAKFGINRSSSPRNTSSPPVSTPQLSQPTHVEPQATQVQSSHPEPVQQHQEHPAEDSSDDDDEEEFKRMEEIRRLKRLERDERLAQLNNEQSNGTPSQEPQNKPRKYHDSNPFAFK</sequence>
<proteinExistence type="inferred from homology"/>
<evidence type="ECO:0000256" key="9">
    <source>
        <dbReference type="ARBA" id="ARBA00022583"/>
    </source>
</evidence>
<keyword evidence="13" id="KW-0472">Membrane</keyword>
<dbReference type="STRING" id="683960.A0A1E3NUD2"/>
<dbReference type="FunFam" id="1.10.238.10:FF:000349">
    <property type="entry name" value="Actin cytoskeleton-regulatory complex protein PAN1"/>
    <property type="match status" value="1"/>
</dbReference>
<feature type="domain" description="EF-hand" evidence="19">
    <location>
        <begin position="593"/>
        <end position="628"/>
    </location>
</feature>
<name>A0A1E3NUD2_WICAA</name>
<dbReference type="GO" id="GO:0016197">
    <property type="term" value="P:endosomal transport"/>
    <property type="evidence" value="ECO:0007669"/>
    <property type="project" value="TreeGrafter"/>
</dbReference>
<dbReference type="PROSITE" id="PS50031">
    <property type="entry name" value="EH"/>
    <property type="match status" value="2"/>
</dbReference>
<keyword evidence="15" id="KW-0206">Cytoskeleton</keyword>
<dbReference type="GO" id="GO:0006897">
    <property type="term" value="P:endocytosis"/>
    <property type="evidence" value="ECO:0007669"/>
    <property type="project" value="UniProtKB-KW"/>
</dbReference>
<keyword evidence="14" id="KW-0009">Actin-binding</keyword>
<feature type="compositionally biased region" description="Low complexity" evidence="17">
    <location>
        <begin position="402"/>
        <end position="425"/>
    </location>
</feature>
<evidence type="ECO:0000256" key="5">
    <source>
        <dbReference type="ARBA" id="ARBA00015110"/>
    </source>
</evidence>
<feature type="compositionally biased region" description="Polar residues" evidence="17">
    <location>
        <begin position="1128"/>
        <end position="1143"/>
    </location>
</feature>
<dbReference type="SMART" id="SM00027">
    <property type="entry name" value="EH"/>
    <property type="match status" value="2"/>
</dbReference>
<evidence type="ECO:0000256" key="16">
    <source>
        <dbReference type="SAM" id="Coils"/>
    </source>
</evidence>
<evidence type="ECO:0000256" key="1">
    <source>
        <dbReference type="ARBA" id="ARBA00004125"/>
    </source>
</evidence>
<organism evidence="20 21">
    <name type="scientific">Wickerhamomyces anomalus (strain ATCC 58044 / CBS 1984 / NCYC 433 / NRRL Y-366-8)</name>
    <name type="common">Yeast</name>
    <name type="synonym">Hansenula anomala</name>
    <dbReference type="NCBI Taxonomy" id="683960"/>
    <lineage>
        <taxon>Eukaryota</taxon>
        <taxon>Fungi</taxon>
        <taxon>Dikarya</taxon>
        <taxon>Ascomycota</taxon>
        <taxon>Saccharomycotina</taxon>
        <taxon>Saccharomycetes</taxon>
        <taxon>Phaffomycetales</taxon>
        <taxon>Wickerhamomycetaceae</taxon>
        <taxon>Wickerhamomyces</taxon>
    </lineage>
</organism>
<keyword evidence="9" id="KW-0254">Endocytosis</keyword>
<dbReference type="PANTHER" id="PTHR11216">
    <property type="entry name" value="EH DOMAIN"/>
    <property type="match status" value="1"/>
</dbReference>
<evidence type="ECO:0000256" key="7">
    <source>
        <dbReference type="ARBA" id="ARBA00022475"/>
    </source>
</evidence>
<keyword evidence="12 16" id="KW-0175">Coiled coil</keyword>
<dbReference type="SUPFAM" id="SSF47473">
    <property type="entry name" value="EF-hand"/>
    <property type="match status" value="2"/>
</dbReference>